<dbReference type="Proteomes" id="UP000029914">
    <property type="component" value="Chromosome"/>
</dbReference>
<dbReference type="GO" id="GO:0008999">
    <property type="term" value="F:protein-N-terminal-alanine acetyltransferase activity"/>
    <property type="evidence" value="ECO:0007669"/>
    <property type="project" value="TreeGrafter"/>
</dbReference>
<dbReference type="Gene3D" id="3.40.630.30">
    <property type="match status" value="1"/>
</dbReference>
<evidence type="ECO:0000313" key="7">
    <source>
        <dbReference type="Proteomes" id="UP000029914"/>
    </source>
</evidence>
<evidence type="ECO:0000256" key="3">
    <source>
        <dbReference type="ARBA" id="ARBA00038502"/>
    </source>
</evidence>
<evidence type="ECO:0000256" key="4">
    <source>
        <dbReference type="SAM" id="MobiDB-lite"/>
    </source>
</evidence>
<sequence length="232" mass="26118">MFDPFGRVRRMRGPSTAPRDPVHPGWPEATASVRLTDGSALRLRPLTVRDGEAWSQQRIIDESWLRPVEPTQRASWTASHDEASWRHTFGHLRDMSRRGIIVPLVIEVDGQFAGQVTIGNIQHGGVSEAWVGYWVHSPYMGRGVAVAACALATDHAFSRIGLHRLTATYLPDNPASRRVLAVNGYREEGFLRQNLHIDGRWRDHHFVAQLADEHPDTCVSRLLKAGRLAAWR</sequence>
<comment type="similarity">
    <text evidence="3">Belongs to the acetyltransferase family. RimJ subfamily.</text>
</comment>
<dbReference type="PANTHER" id="PTHR43792:SF8">
    <property type="entry name" value="[RIBOSOMAL PROTEIN US5]-ALANINE N-ACETYLTRANSFERASE"/>
    <property type="match status" value="1"/>
</dbReference>
<dbReference type="Pfam" id="PF13302">
    <property type="entry name" value="Acetyltransf_3"/>
    <property type="match status" value="1"/>
</dbReference>
<dbReference type="PROSITE" id="PS51186">
    <property type="entry name" value="GNAT"/>
    <property type="match status" value="1"/>
</dbReference>
<evidence type="ECO:0000259" key="5">
    <source>
        <dbReference type="PROSITE" id="PS51186"/>
    </source>
</evidence>
<dbReference type="KEGG" id="cdo:CDOO_04365"/>
<name>A0A097IEK7_9CORY</name>
<keyword evidence="2" id="KW-0012">Acyltransferase</keyword>
<dbReference type="InterPro" id="IPR051531">
    <property type="entry name" value="N-acetyltransferase"/>
</dbReference>
<dbReference type="eggNOG" id="COG1670">
    <property type="taxonomic scope" value="Bacteria"/>
</dbReference>
<keyword evidence="1 6" id="KW-0808">Transferase</keyword>
<keyword evidence="7" id="KW-1185">Reference proteome</keyword>
<proteinExistence type="inferred from homology"/>
<reference evidence="6 7" key="1">
    <citation type="submission" date="2013-09" db="EMBL/GenBank/DDBJ databases">
        <title>Complete genome sequence of Corynebacterium doosanense CAU 212(T) (=DSM 45436(T)), isolated from activated sludge.</title>
        <authorList>
            <person name="Schaffert L."/>
            <person name="Albersmeier A."/>
            <person name="Kalinowski J."/>
            <person name="Ruckert C."/>
        </authorList>
    </citation>
    <scope>NUCLEOTIDE SEQUENCE [LARGE SCALE GENOMIC DNA]</scope>
    <source>
        <strain evidence="6 7">CAU 212</strain>
    </source>
</reference>
<dbReference type="STRING" id="558173.CDOO_04365"/>
<dbReference type="InterPro" id="IPR000182">
    <property type="entry name" value="GNAT_dom"/>
</dbReference>
<dbReference type="EMBL" id="CP006764">
    <property type="protein sequence ID" value="AIT60566.1"/>
    <property type="molecule type" value="Genomic_DNA"/>
</dbReference>
<dbReference type="PANTHER" id="PTHR43792">
    <property type="entry name" value="GNAT FAMILY, PUTATIVE (AFU_ORTHOLOGUE AFUA_3G00765)-RELATED-RELATED"/>
    <property type="match status" value="1"/>
</dbReference>
<evidence type="ECO:0000313" key="6">
    <source>
        <dbReference type="EMBL" id="AIT60566.1"/>
    </source>
</evidence>
<dbReference type="InterPro" id="IPR016181">
    <property type="entry name" value="Acyl_CoA_acyltransferase"/>
</dbReference>
<evidence type="ECO:0000256" key="1">
    <source>
        <dbReference type="ARBA" id="ARBA00022679"/>
    </source>
</evidence>
<feature type="region of interest" description="Disordered" evidence="4">
    <location>
        <begin position="1"/>
        <end position="27"/>
    </location>
</feature>
<gene>
    <name evidence="6" type="ORF">CDOO_04365</name>
</gene>
<dbReference type="GO" id="GO:0005737">
    <property type="term" value="C:cytoplasm"/>
    <property type="evidence" value="ECO:0007669"/>
    <property type="project" value="TreeGrafter"/>
</dbReference>
<dbReference type="HOGENOM" id="CLU_013985_40_0_11"/>
<dbReference type="SUPFAM" id="SSF55729">
    <property type="entry name" value="Acyl-CoA N-acyltransferases (Nat)"/>
    <property type="match status" value="1"/>
</dbReference>
<dbReference type="OrthoDB" id="5242221at2"/>
<feature type="domain" description="N-acetyltransferase" evidence="5">
    <location>
        <begin position="63"/>
        <end position="213"/>
    </location>
</feature>
<organism evidence="6 7">
    <name type="scientific">Corynebacterium doosanense CAU 212 = DSM 45436</name>
    <dbReference type="NCBI Taxonomy" id="558173"/>
    <lineage>
        <taxon>Bacteria</taxon>
        <taxon>Bacillati</taxon>
        <taxon>Actinomycetota</taxon>
        <taxon>Actinomycetes</taxon>
        <taxon>Mycobacteriales</taxon>
        <taxon>Corynebacteriaceae</taxon>
        <taxon>Corynebacterium</taxon>
    </lineage>
</organism>
<evidence type="ECO:0000256" key="2">
    <source>
        <dbReference type="ARBA" id="ARBA00023315"/>
    </source>
</evidence>
<protein>
    <submittedName>
        <fullName evidence="6">Alanine acetyltransferase</fullName>
    </submittedName>
</protein>
<dbReference type="AlphaFoldDB" id="A0A097IEK7"/>
<accession>A0A097IEK7</accession>